<sequence length="357" mass="39920">MYKIKEHPTLERSLQSSYRWGMAVLMVALGIFGVGCDSQEATRAPEEDPEPTEVPEMVTLTGDLQDVHDPAIIQAHGQYYLYSTGGGIQWRRSSETTQWTYQGDVLGEVPAWAEPITEGDLWAPDVAYFNEQYHLYYSASTFGSGRSAIGVATTPTLSPDRANYEWTDHGKVIESYESDSYNAIDPALFVDDQDRVWMAFGSWNETGIRMRRLDPETGMPSDTDSTLYQLANRPNAAENAIEAPYLIHRDGYYYLFVSFGHCCQGVDSDYNVRVGRSESITGPYVDRDGTPMTEGGGTLVIESTPNWKGTGHNSVLQEDGETYLVYHAYSVSEDGTPHLRISPIEWENGWPVVPMTQ</sequence>
<feature type="active site" description="Proton acceptor" evidence="6">
    <location>
        <position position="69"/>
    </location>
</feature>
<gene>
    <name evidence="8" type="ORF">CRI93_02895</name>
</gene>
<evidence type="ECO:0000313" key="8">
    <source>
        <dbReference type="EMBL" id="PEN08721.1"/>
    </source>
</evidence>
<dbReference type="Pfam" id="PF04616">
    <property type="entry name" value="Glyco_hydro_43"/>
    <property type="match status" value="1"/>
</dbReference>
<dbReference type="PIRSF" id="PIRSF026534">
    <property type="entry name" value="Endo_alpha-L-arabinosidase"/>
    <property type="match status" value="1"/>
</dbReference>
<comment type="pathway">
    <text evidence="1 5">Glycan metabolism; L-arabinan degradation.</text>
</comment>
<proteinExistence type="inferred from homology"/>
<dbReference type="GO" id="GO:0031222">
    <property type="term" value="P:arabinan catabolic process"/>
    <property type="evidence" value="ECO:0007669"/>
    <property type="project" value="UniProtKB-UniPathway"/>
</dbReference>
<keyword evidence="9" id="KW-1185">Reference proteome</keyword>
<evidence type="ECO:0000256" key="7">
    <source>
        <dbReference type="PIRSR" id="PIRSR026534-3"/>
    </source>
</evidence>
<accession>A0A2H3P9K3</accession>
<dbReference type="UniPathway" id="UPA00667"/>
<dbReference type="InterPro" id="IPR023296">
    <property type="entry name" value="Glyco_hydro_beta-prop_sf"/>
</dbReference>
<dbReference type="OrthoDB" id="9801455at2"/>
<name>A0A2H3P9K3_9BACT</name>
<dbReference type="InterPro" id="IPR050727">
    <property type="entry name" value="GH43_arabinanases"/>
</dbReference>
<dbReference type="EMBL" id="PDEP01000002">
    <property type="protein sequence ID" value="PEN08721.1"/>
    <property type="molecule type" value="Genomic_DNA"/>
</dbReference>
<dbReference type="InterPro" id="IPR016840">
    <property type="entry name" value="Glyco_hydro_43_endo_a_Ara-ase"/>
</dbReference>
<dbReference type="PANTHER" id="PTHR43301:SF3">
    <property type="entry name" value="ARABINAN ENDO-1,5-ALPHA-L-ARABINOSIDASE A-RELATED"/>
    <property type="match status" value="1"/>
</dbReference>
<keyword evidence="3 5" id="KW-0378">Hydrolase</keyword>
<dbReference type="GO" id="GO:0046558">
    <property type="term" value="F:arabinan endo-1,5-alpha-L-arabinosidase activity"/>
    <property type="evidence" value="ECO:0007669"/>
    <property type="project" value="InterPro"/>
</dbReference>
<keyword evidence="4 5" id="KW-0326">Glycosidase</keyword>
<feature type="site" description="Important for substrate recognition" evidence="7">
    <location>
        <position position="312"/>
    </location>
</feature>
<dbReference type="CDD" id="cd08998">
    <property type="entry name" value="GH43_Arb43a-like"/>
    <property type="match status" value="1"/>
</dbReference>
<dbReference type="PANTHER" id="PTHR43301">
    <property type="entry name" value="ARABINAN ENDO-1,5-ALPHA-L-ARABINOSIDASE"/>
    <property type="match status" value="1"/>
</dbReference>
<protein>
    <submittedName>
        <fullName evidence="8">Arabinan endo-1,5-alpha-L-arabinosidase</fullName>
    </submittedName>
</protein>
<evidence type="ECO:0000256" key="3">
    <source>
        <dbReference type="ARBA" id="ARBA00022801"/>
    </source>
</evidence>
<evidence type="ECO:0000256" key="4">
    <source>
        <dbReference type="ARBA" id="ARBA00023295"/>
    </source>
</evidence>
<dbReference type="InterPro" id="IPR006710">
    <property type="entry name" value="Glyco_hydro_43"/>
</dbReference>
<feature type="site" description="Important for catalytic activity, responsible for pKa modulation of the active site Glu and correct orientation of both the proton donor and substrate" evidence="7">
    <location>
        <position position="185"/>
    </location>
</feature>
<evidence type="ECO:0000313" key="9">
    <source>
        <dbReference type="Proteomes" id="UP000221024"/>
    </source>
</evidence>
<dbReference type="Gene3D" id="2.115.10.20">
    <property type="entry name" value="Glycosyl hydrolase domain, family 43"/>
    <property type="match status" value="1"/>
</dbReference>
<dbReference type="SUPFAM" id="SSF75005">
    <property type="entry name" value="Arabinanase/levansucrase/invertase"/>
    <property type="match status" value="1"/>
</dbReference>
<evidence type="ECO:0000256" key="6">
    <source>
        <dbReference type="PIRSR" id="PIRSR026534-1"/>
    </source>
</evidence>
<reference evidence="8 9" key="1">
    <citation type="submission" date="2017-10" db="EMBL/GenBank/DDBJ databases">
        <title>Draft genome of Longimonas halophila.</title>
        <authorList>
            <person name="Goh K.M."/>
            <person name="Shamsir M.S."/>
            <person name="Lim S.W."/>
        </authorList>
    </citation>
    <scope>NUCLEOTIDE SEQUENCE [LARGE SCALE GENOMIC DNA]</scope>
    <source>
        <strain evidence="8 9">KCTC 42399</strain>
    </source>
</reference>
<dbReference type="AlphaFoldDB" id="A0A2H3P9K3"/>
<evidence type="ECO:0000256" key="2">
    <source>
        <dbReference type="ARBA" id="ARBA00009865"/>
    </source>
</evidence>
<organism evidence="8 9">
    <name type="scientific">Longimonas halophila</name>
    <dbReference type="NCBI Taxonomy" id="1469170"/>
    <lineage>
        <taxon>Bacteria</taxon>
        <taxon>Pseudomonadati</taxon>
        <taxon>Rhodothermota</taxon>
        <taxon>Rhodothermia</taxon>
        <taxon>Rhodothermales</taxon>
        <taxon>Salisaetaceae</taxon>
        <taxon>Longimonas</taxon>
    </lineage>
</organism>
<dbReference type="Proteomes" id="UP000221024">
    <property type="component" value="Unassembled WGS sequence"/>
</dbReference>
<comment type="similarity">
    <text evidence="2 5">Belongs to the glycosyl hydrolase 43 family.</text>
</comment>
<comment type="caution">
    <text evidence="8">The sequence shown here is derived from an EMBL/GenBank/DDBJ whole genome shotgun (WGS) entry which is preliminary data.</text>
</comment>
<evidence type="ECO:0000256" key="5">
    <source>
        <dbReference type="PIRNR" id="PIRNR026534"/>
    </source>
</evidence>
<evidence type="ECO:0000256" key="1">
    <source>
        <dbReference type="ARBA" id="ARBA00004834"/>
    </source>
</evidence>
<feature type="active site" description="Proton donor" evidence="6">
    <location>
        <position position="242"/>
    </location>
</feature>